<evidence type="ECO:0000313" key="4">
    <source>
        <dbReference type="Proteomes" id="UP000813461"/>
    </source>
</evidence>
<organism evidence="3 4">
    <name type="scientific">Paraphoma chrysanthemicola</name>
    <dbReference type="NCBI Taxonomy" id="798071"/>
    <lineage>
        <taxon>Eukaryota</taxon>
        <taxon>Fungi</taxon>
        <taxon>Dikarya</taxon>
        <taxon>Ascomycota</taxon>
        <taxon>Pezizomycotina</taxon>
        <taxon>Dothideomycetes</taxon>
        <taxon>Pleosporomycetidae</taxon>
        <taxon>Pleosporales</taxon>
        <taxon>Pleosporineae</taxon>
        <taxon>Phaeosphaeriaceae</taxon>
        <taxon>Paraphoma</taxon>
    </lineage>
</organism>
<accession>A0A8K0QTH2</accession>
<keyword evidence="2" id="KW-0812">Transmembrane</keyword>
<dbReference type="EMBL" id="JAGMVJ010000030">
    <property type="protein sequence ID" value="KAH7069314.1"/>
    <property type="molecule type" value="Genomic_DNA"/>
</dbReference>
<name>A0A8K0QTH2_9PLEO</name>
<comment type="caution">
    <text evidence="3">The sequence shown here is derived from an EMBL/GenBank/DDBJ whole genome shotgun (WGS) entry which is preliminary data.</text>
</comment>
<reference evidence="3" key="1">
    <citation type="journal article" date="2021" name="Nat. Commun.">
        <title>Genetic determinants of endophytism in the Arabidopsis root mycobiome.</title>
        <authorList>
            <person name="Mesny F."/>
            <person name="Miyauchi S."/>
            <person name="Thiergart T."/>
            <person name="Pickel B."/>
            <person name="Atanasova L."/>
            <person name="Karlsson M."/>
            <person name="Huettel B."/>
            <person name="Barry K.W."/>
            <person name="Haridas S."/>
            <person name="Chen C."/>
            <person name="Bauer D."/>
            <person name="Andreopoulos W."/>
            <person name="Pangilinan J."/>
            <person name="LaButti K."/>
            <person name="Riley R."/>
            <person name="Lipzen A."/>
            <person name="Clum A."/>
            <person name="Drula E."/>
            <person name="Henrissat B."/>
            <person name="Kohler A."/>
            <person name="Grigoriev I.V."/>
            <person name="Martin F.M."/>
            <person name="Hacquard S."/>
        </authorList>
    </citation>
    <scope>NUCLEOTIDE SEQUENCE</scope>
    <source>
        <strain evidence="3">MPI-SDFR-AT-0120</strain>
    </source>
</reference>
<evidence type="ECO:0000256" key="2">
    <source>
        <dbReference type="SAM" id="Phobius"/>
    </source>
</evidence>
<feature type="region of interest" description="Disordered" evidence="1">
    <location>
        <begin position="51"/>
        <end position="115"/>
    </location>
</feature>
<evidence type="ECO:0000313" key="3">
    <source>
        <dbReference type="EMBL" id="KAH7069314.1"/>
    </source>
</evidence>
<keyword evidence="2" id="KW-1133">Transmembrane helix</keyword>
<keyword evidence="4" id="KW-1185">Reference proteome</keyword>
<dbReference type="OrthoDB" id="3799403at2759"/>
<evidence type="ECO:0000256" key="1">
    <source>
        <dbReference type="SAM" id="MobiDB-lite"/>
    </source>
</evidence>
<feature type="transmembrane region" description="Helical" evidence="2">
    <location>
        <begin position="12"/>
        <end position="33"/>
    </location>
</feature>
<sequence length="188" mass="20743">MPQLPLDNIATLSWSAFFLFVLRSISVCAFLCVSVDWDTLLRAAIHVHVEAGHRTQRSTTPACSAKPGRNGSAVKSSTSGRRQPTKGPTADVPSDAQQHPRCSPPPYSVDAPKSASSFNATESSIIALYEDIMASDSQTIKVQQDTMRAQQEIIRSQAQVISKMRMVLEEQDDRIEELEGMRRRGRSL</sequence>
<protein>
    <submittedName>
        <fullName evidence="3">Uncharacterized protein</fullName>
    </submittedName>
</protein>
<dbReference type="Proteomes" id="UP000813461">
    <property type="component" value="Unassembled WGS sequence"/>
</dbReference>
<feature type="compositionally biased region" description="Polar residues" evidence="1">
    <location>
        <begin position="73"/>
        <end position="82"/>
    </location>
</feature>
<gene>
    <name evidence="3" type="ORF">FB567DRAFT_245277</name>
</gene>
<keyword evidence="2" id="KW-0472">Membrane</keyword>
<dbReference type="AlphaFoldDB" id="A0A8K0QTH2"/>
<proteinExistence type="predicted"/>